<name>A0A934WJC5_9RHOB</name>
<proteinExistence type="predicted"/>
<evidence type="ECO:0000259" key="1">
    <source>
        <dbReference type="Pfam" id="PF02470"/>
    </source>
</evidence>
<dbReference type="Pfam" id="PF02470">
    <property type="entry name" value="MlaD"/>
    <property type="match status" value="1"/>
</dbReference>
<dbReference type="Proteomes" id="UP000706333">
    <property type="component" value="Unassembled WGS sequence"/>
</dbReference>
<dbReference type="InterPro" id="IPR052336">
    <property type="entry name" value="MlaD_Phospholipid_Transporter"/>
</dbReference>
<dbReference type="PANTHER" id="PTHR33371">
    <property type="entry name" value="INTERMEMBRANE PHOSPHOLIPID TRANSPORT SYSTEM BINDING PROTEIN MLAD-RELATED"/>
    <property type="match status" value="1"/>
</dbReference>
<reference evidence="2" key="1">
    <citation type="submission" date="2017-05" db="EMBL/GenBank/DDBJ databases">
        <authorList>
            <person name="Imhoff J.F."/>
            <person name="Rahn T."/>
            <person name="Kuenzel S."/>
            <person name="Neulinger S.C."/>
        </authorList>
    </citation>
    <scope>NUCLEOTIDE SEQUENCE</scope>
    <source>
        <strain evidence="2">LMG 28126</strain>
    </source>
</reference>
<dbReference type="AlphaFoldDB" id="A0A934WJC5"/>
<evidence type="ECO:0000313" key="2">
    <source>
        <dbReference type="EMBL" id="MBK5927901.1"/>
    </source>
</evidence>
<feature type="domain" description="Mce/MlaD" evidence="1">
    <location>
        <begin position="37"/>
        <end position="114"/>
    </location>
</feature>
<evidence type="ECO:0000313" key="3">
    <source>
        <dbReference type="Proteomes" id="UP000706333"/>
    </source>
</evidence>
<comment type="caution">
    <text evidence="2">The sequence shown here is derived from an EMBL/GenBank/DDBJ whole genome shotgun (WGS) entry which is preliminary data.</text>
</comment>
<keyword evidence="3" id="KW-1185">Reference proteome</keyword>
<dbReference type="EMBL" id="NHSD01000280">
    <property type="protein sequence ID" value="MBK5927901.1"/>
    <property type="molecule type" value="Genomic_DNA"/>
</dbReference>
<dbReference type="PANTHER" id="PTHR33371:SF4">
    <property type="entry name" value="INTERMEMBRANE PHOSPHOLIPID TRANSPORT SYSTEM BINDING PROTEIN MLAD"/>
    <property type="match status" value="1"/>
</dbReference>
<gene>
    <name evidence="2" type="ORF">CCR87_11290</name>
</gene>
<sequence length="150" mass="15284">MAQTRTDAILGAAVIAAAVWFVVYAGQIAGLGQARAGYELTASFRSVEGVRVGADVRLGGVRIGSVGAMTLDPDSLRAELRLRIRDGIALPEDTLAVVATEGLLGGAFIELLPGGAPFDLAPGDRIEQTQSAVSLVTLLLRAVSGGDGAP</sequence>
<dbReference type="InterPro" id="IPR003399">
    <property type="entry name" value="Mce/MlaD"/>
</dbReference>
<reference evidence="2" key="2">
    <citation type="journal article" date="2020" name="Microorganisms">
        <title>Osmotic Adaptation and Compatible Solute Biosynthesis of Phototrophic Bacteria as Revealed from Genome Analyses.</title>
        <authorList>
            <person name="Imhoff J.F."/>
            <person name="Rahn T."/>
            <person name="Kunzel S."/>
            <person name="Keller A."/>
            <person name="Neulinger S.C."/>
        </authorList>
    </citation>
    <scope>NUCLEOTIDE SEQUENCE</scope>
    <source>
        <strain evidence="2">LMG 28126</strain>
    </source>
</reference>
<protein>
    <submittedName>
        <fullName evidence="2">Outer membrane lipid asymmetry maintenance protein MlaD</fullName>
    </submittedName>
</protein>
<accession>A0A934WJC5</accession>
<organism evidence="2 3">
    <name type="scientific">Rhodobaculum claviforme</name>
    <dbReference type="NCBI Taxonomy" id="1549854"/>
    <lineage>
        <taxon>Bacteria</taxon>
        <taxon>Pseudomonadati</taxon>
        <taxon>Pseudomonadota</taxon>
        <taxon>Alphaproteobacteria</taxon>
        <taxon>Rhodobacterales</taxon>
        <taxon>Paracoccaceae</taxon>
        <taxon>Rhodobaculum</taxon>
    </lineage>
</organism>